<name>A0A166P689_9EURO</name>
<dbReference type="OrthoDB" id="410701at2759"/>
<protein>
    <recommendedName>
        <fullName evidence="3">Prefoldin subunit</fullName>
    </recommendedName>
</protein>
<sequence>MSLVRDSIAGRLAAARNARAKRLVGVAGTGLVNWNCSAGTRNTSKTAAFTGLKTFEAQYQCCQFHTCPSRQREILEPESLSAGSQSNNTANNPSPPIRFIRLSERDYVIPIATATNLSAPIRFIQPSSAEDLAKQSEPSIPTHDRHKTFIAASKFTGTKKWSRRLQRQRIVRRTYPSRNATSNDQNVPPDAEILWQTQTPSEALISALQSIGHEVKIHQVGERTKRDLSWLHPARLRREKELVWGGGVGGIQLIPGISKFQVMRKPARVSYPTIVAAYIRKIVPLLQRASESGDEAEDNAKLDEALLDVFNDEALKYLSDRGYSPTDVVNWAWILTGRTPLEAVKRYHALEQSRHTHGQVLLSPAEQLPIPPFVLLFILRQENISADALQYLIIHTSNLLFGAISRLKSARNPSTSTAKPPWNPFVNPDSVMMLVIRLLRAARAVWPSAYLSIAQIFTSVLGHKPLSEYFGNESQNYTLRLRLVQQYNKFLDLISIPCAIHPFHSNSIQQRAQFNLLREMTKFTPPLVVNRMGFQAITRVQIAHARTDTERDWAKSQLKSWPPWKEPRLGIDPIKGEGSESRAARAVGYMISAGYSLSVFDQTARIVAGWDTDMTPTIQTRTLARRASSFQLKHGPMNPRVWSARIRATRTLKEAWAWFLAYEDCGGKAHNDVYFAMAEKIIFHQKTIDDPKRLDTTALAGDMKEVIPEPRSPRDITYTRIEPPTLDELLMHKMISHHVRLSGRFLCLVLENARSIEFGLYFLGQSQLSERWRRALLLLGRGNDDKLRVALNEIPDHIFSSFVKFLCNFADVKKAGLIDVDIRSKHAWPIILSSKAVNKELSLLHRSDGKSKKKKAYRPEDIDHSMAFAHALQLVRLRELRYPPLSHHILQALAEDKFDPEEHRFSLSYQRVSNLWDITECLKYMADQGLLVDMRALTHTCHALNKVISTTRLNSIGASRGVQMSQYIRSSIHGEWKLYHADINDLIDTGTHMVKKYFDAMMLSNARAFDLSSTSSSSSSAAAAIEQQRHPTSTLLDPEISSTIPLMIQVPPPHLIHMMIRTFGLAEDIQGLLLLTSWLRKFEPEMTSAVEERAGGKKQMRHAVCALRLFLEEDWDKWDPVLENRRTVRDQVRMEMEGEVRDEIRGIVEDTPLLAPWPDEEEVGVYLSRQPVNE</sequence>
<dbReference type="VEuPathDB" id="FungiDB:AAP_01940"/>
<reference evidence="1 2" key="1">
    <citation type="journal article" date="2016" name="Genome Biol. Evol.">
        <title>Divergent and convergent evolution of fungal pathogenicity.</title>
        <authorList>
            <person name="Shang Y."/>
            <person name="Xiao G."/>
            <person name="Zheng P."/>
            <person name="Cen K."/>
            <person name="Zhan S."/>
            <person name="Wang C."/>
        </authorList>
    </citation>
    <scope>NUCLEOTIDE SEQUENCE [LARGE SCALE GENOMIC DNA]</scope>
    <source>
        <strain evidence="1 2">ARSEF 7405</strain>
    </source>
</reference>
<keyword evidence="2" id="KW-1185">Reference proteome</keyword>
<comment type="caution">
    <text evidence="1">The sequence shown here is derived from an EMBL/GenBank/DDBJ whole genome shotgun (WGS) entry which is preliminary data.</text>
</comment>
<evidence type="ECO:0008006" key="3">
    <source>
        <dbReference type="Google" id="ProtNLM"/>
    </source>
</evidence>
<organism evidence="1 2">
    <name type="scientific">Ascosphaera apis ARSEF 7405</name>
    <dbReference type="NCBI Taxonomy" id="392613"/>
    <lineage>
        <taxon>Eukaryota</taxon>
        <taxon>Fungi</taxon>
        <taxon>Dikarya</taxon>
        <taxon>Ascomycota</taxon>
        <taxon>Pezizomycotina</taxon>
        <taxon>Eurotiomycetes</taxon>
        <taxon>Eurotiomycetidae</taxon>
        <taxon>Onygenales</taxon>
        <taxon>Ascosphaeraceae</taxon>
        <taxon>Ascosphaera</taxon>
    </lineage>
</organism>
<accession>A0A166P689</accession>
<dbReference type="AlphaFoldDB" id="A0A166P689"/>
<dbReference type="Proteomes" id="UP000242877">
    <property type="component" value="Unassembled WGS sequence"/>
</dbReference>
<evidence type="ECO:0000313" key="2">
    <source>
        <dbReference type="Proteomes" id="UP000242877"/>
    </source>
</evidence>
<evidence type="ECO:0000313" key="1">
    <source>
        <dbReference type="EMBL" id="KZZ94640.1"/>
    </source>
</evidence>
<proteinExistence type="predicted"/>
<dbReference type="EMBL" id="AZGZ01000006">
    <property type="protein sequence ID" value="KZZ94640.1"/>
    <property type="molecule type" value="Genomic_DNA"/>
</dbReference>
<gene>
    <name evidence="1" type="ORF">AAP_01940</name>
</gene>